<comment type="caution">
    <text evidence="5">The sequence shown here is derived from an EMBL/GenBank/DDBJ whole genome shotgun (WGS) entry which is preliminary data.</text>
</comment>
<dbReference type="Gene3D" id="2.60.40.10">
    <property type="entry name" value="Immunoglobulins"/>
    <property type="match status" value="1"/>
</dbReference>
<sequence length="1249" mass="135276">MMKNKVARKMIAILLVVLLGMSSLEAVAAEVNHEPEITDAVAAEVKNELVITNAVENAADLQDDTIKILMVGNSLTRYNSVADKLEQLFAYAGKQASVDTRTQMGASLIDQAEILATSTREAIVYGDYDYIVLQEKSSGFTESLLRQGVSAFDPWIQEAESSPQLVLYMPWSNEDVFKSMQTTFTNAYVAVAKEYGALLAPSGEAYYDLYFNEGKHWYRNGDNVHGNDLASLVSASTLFYTLSGQEQPVLQIREEDQSVVKALVESSDYRNYPVNYDRDLVNLIERKAYEFANIYRNLDHVPDLTGRGLDETVNLAKQTQGSASSNARGATRGIGARNVGNLTDGSYTSFIVLHEEDPDPWFAVDLGAQKAFNQITLYWGGTGEYADSYKAKFTIEGTNDPNAGYEVIRTGESTSTNKQEIRFPSVEYQYVRVHVTEKSGAYVSLYELEVYNLPAQDGNDDDPNTDIVVKVGDYLQVQVGDSLTNMSLYEQGLYEAEVAFPQGVKDYRITSNGESIYRGTITDSNTAHIIVIRLFAADNKVVTGQDVHEDANGNPVQGIKKVANWTGNFFNRNGIEQFKAFGGWDQASPLSTLHYIGGGIFAREFTYTVPEASVSYEYKINFDRTWNNGEVPSANRNVVFPASEKETDAFVLWVDSIKGDLFDSINDGSTTFKIEGNDEYVKAIGTAKVELSLSKDGIENVYTMVQTRKDAYMVTAFVEPGTYTWADKIDDHNGTLSGSFTVDKDTAVTFHYRVNETDYVMLNTVDNAEDFSVENEAVPVEMINVNGNDAITTKGGTLQLTAEVLPENATNKTVIWSVENGTGSATINESGLITAVSNGNVTVTATAADGSGIAGTKTIAISGQTTSNPGPTNPPVNPGPISPPSSNPEPLAPAQPDVVKDGDKAIVELGGSITSISIPVQDIGGLALQVKAANAVVTLQADALKQWLTAAGNPSEANVEVTIAPVTSSELANAPAKGGHARVEVAGAIYDITLKLKYNDQVINISNVDGGVEITLPYNQAADKDLLGVYYYNEASKEWEYVGGNVDAASHTVTVALEHLSTYAVLAYTKAFTDVPSTHWAARTLEVLAAKHIINGTSDTRFTPDGPTTRAEFTSLLVRALGLTNAASIVPFEDVQAGQWFAEEVAIAYEAGLITGVSETKFDPNAKITREEIAALLVRAYEYKNSVITATGSADFKDSSNISSWAVEEVNKAVSAGLLQGKGNGIFDPASNANRAETAQAILNLINKR</sequence>
<evidence type="ECO:0000256" key="2">
    <source>
        <dbReference type="SAM" id="SignalP"/>
    </source>
</evidence>
<gene>
    <name evidence="5" type="ORF">ACFP56_12825</name>
</gene>
<dbReference type="InterPro" id="IPR000421">
    <property type="entry name" value="FA58C"/>
</dbReference>
<proteinExistence type="predicted"/>
<keyword evidence="6" id="KW-1185">Reference proteome</keyword>
<accession>A0ABW1V7U3</accession>
<dbReference type="InterPro" id="IPR001119">
    <property type="entry name" value="SLH_dom"/>
</dbReference>
<dbReference type="PROSITE" id="PS50022">
    <property type="entry name" value="FA58C_3"/>
    <property type="match status" value="1"/>
</dbReference>
<dbReference type="InterPro" id="IPR008964">
    <property type="entry name" value="Invasin/intimin_cell_adhesion"/>
</dbReference>
<dbReference type="Pfam" id="PF02368">
    <property type="entry name" value="Big_2"/>
    <property type="match status" value="1"/>
</dbReference>
<dbReference type="SMART" id="SM00635">
    <property type="entry name" value="BID_2"/>
    <property type="match status" value="1"/>
</dbReference>
<evidence type="ECO:0000259" key="3">
    <source>
        <dbReference type="PROSITE" id="PS50022"/>
    </source>
</evidence>
<feature type="region of interest" description="Disordered" evidence="1">
    <location>
        <begin position="861"/>
        <end position="896"/>
    </location>
</feature>
<dbReference type="Gene3D" id="2.60.120.260">
    <property type="entry name" value="Galactose-binding domain-like"/>
    <property type="match status" value="1"/>
</dbReference>
<evidence type="ECO:0000259" key="4">
    <source>
        <dbReference type="PROSITE" id="PS51272"/>
    </source>
</evidence>
<dbReference type="Gene3D" id="3.40.50.1110">
    <property type="entry name" value="SGNH hydrolase"/>
    <property type="match status" value="1"/>
</dbReference>
<evidence type="ECO:0000313" key="5">
    <source>
        <dbReference type="EMBL" id="MFC6333506.1"/>
    </source>
</evidence>
<feature type="domain" description="SLH" evidence="4">
    <location>
        <begin position="1068"/>
        <end position="1131"/>
    </location>
</feature>
<dbReference type="EMBL" id="JBHSTE010000004">
    <property type="protein sequence ID" value="MFC6333506.1"/>
    <property type="molecule type" value="Genomic_DNA"/>
</dbReference>
<dbReference type="PANTHER" id="PTHR43308:SF5">
    <property type="entry name" value="S-LAYER PROTEIN _ PEPTIDOGLYCAN ENDO-BETA-N-ACETYLGLUCOSAMINIDASE"/>
    <property type="match status" value="1"/>
</dbReference>
<feature type="domain" description="SLH" evidence="4">
    <location>
        <begin position="1193"/>
        <end position="1249"/>
    </location>
</feature>
<dbReference type="RefSeq" id="WP_379235048.1">
    <property type="nucleotide sequence ID" value="NZ_JBHSTE010000004.1"/>
</dbReference>
<dbReference type="InterPro" id="IPR036514">
    <property type="entry name" value="SGNH_hydro_sf"/>
</dbReference>
<dbReference type="InterPro" id="IPR003343">
    <property type="entry name" value="Big_2"/>
</dbReference>
<feature type="chain" id="PRO_5046635812" evidence="2">
    <location>
        <begin position="29"/>
        <end position="1249"/>
    </location>
</feature>
<dbReference type="InterPro" id="IPR051465">
    <property type="entry name" value="Cell_Envelope_Struct_Comp"/>
</dbReference>
<dbReference type="InterPro" id="IPR013783">
    <property type="entry name" value="Ig-like_fold"/>
</dbReference>
<organism evidence="5 6">
    <name type="scientific">Paenibacillus septentrionalis</name>
    <dbReference type="NCBI Taxonomy" id="429342"/>
    <lineage>
        <taxon>Bacteria</taxon>
        <taxon>Bacillati</taxon>
        <taxon>Bacillota</taxon>
        <taxon>Bacilli</taxon>
        <taxon>Bacillales</taxon>
        <taxon>Paenibacillaceae</taxon>
        <taxon>Paenibacillus</taxon>
    </lineage>
</organism>
<feature type="domain" description="SLH" evidence="4">
    <location>
        <begin position="1132"/>
        <end position="1191"/>
    </location>
</feature>
<dbReference type="Pfam" id="PF00754">
    <property type="entry name" value="F5_F8_type_C"/>
    <property type="match status" value="1"/>
</dbReference>
<reference evidence="6" key="1">
    <citation type="journal article" date="2019" name="Int. J. Syst. Evol. Microbiol.">
        <title>The Global Catalogue of Microorganisms (GCM) 10K type strain sequencing project: providing services to taxonomists for standard genome sequencing and annotation.</title>
        <authorList>
            <consortium name="The Broad Institute Genomics Platform"/>
            <consortium name="The Broad Institute Genome Sequencing Center for Infectious Disease"/>
            <person name="Wu L."/>
            <person name="Ma J."/>
        </authorList>
    </citation>
    <scope>NUCLEOTIDE SEQUENCE [LARGE SCALE GENOMIC DNA]</scope>
    <source>
        <strain evidence="6">PCU 280</strain>
    </source>
</reference>
<dbReference type="Proteomes" id="UP001596233">
    <property type="component" value="Unassembled WGS sequence"/>
</dbReference>
<dbReference type="PANTHER" id="PTHR43308">
    <property type="entry name" value="OUTER MEMBRANE PROTEIN ALPHA-RELATED"/>
    <property type="match status" value="1"/>
</dbReference>
<dbReference type="PROSITE" id="PS51272">
    <property type="entry name" value="SLH"/>
    <property type="match status" value="3"/>
</dbReference>
<dbReference type="InterPro" id="IPR008979">
    <property type="entry name" value="Galactose-bd-like_sf"/>
</dbReference>
<dbReference type="Pfam" id="PF00395">
    <property type="entry name" value="SLH"/>
    <property type="match status" value="3"/>
</dbReference>
<evidence type="ECO:0000256" key="1">
    <source>
        <dbReference type="SAM" id="MobiDB-lite"/>
    </source>
</evidence>
<keyword evidence="2" id="KW-0732">Signal</keyword>
<dbReference type="Gene3D" id="2.60.40.1080">
    <property type="match status" value="1"/>
</dbReference>
<feature type="domain" description="F5/8 type C" evidence="3">
    <location>
        <begin position="301"/>
        <end position="453"/>
    </location>
</feature>
<feature type="signal peptide" evidence="2">
    <location>
        <begin position="1"/>
        <end position="28"/>
    </location>
</feature>
<dbReference type="SUPFAM" id="SSF49785">
    <property type="entry name" value="Galactose-binding domain-like"/>
    <property type="match status" value="1"/>
</dbReference>
<dbReference type="SUPFAM" id="SSF49373">
    <property type="entry name" value="Invasin/intimin cell-adhesion fragments"/>
    <property type="match status" value="1"/>
</dbReference>
<evidence type="ECO:0000313" key="6">
    <source>
        <dbReference type="Proteomes" id="UP001596233"/>
    </source>
</evidence>
<feature type="compositionally biased region" description="Pro residues" evidence="1">
    <location>
        <begin position="871"/>
        <end position="893"/>
    </location>
</feature>
<protein>
    <submittedName>
        <fullName evidence="5">S-layer homology domain-containing protein</fullName>
    </submittedName>
</protein>
<name>A0ABW1V7U3_9BACL</name>
<dbReference type="SUPFAM" id="SSF52266">
    <property type="entry name" value="SGNH hydrolase"/>
    <property type="match status" value="1"/>
</dbReference>